<organism evidence="1 2">
    <name type="scientific">Psychrobacter glaciei</name>
    <dbReference type="NCBI Taxonomy" id="619771"/>
    <lineage>
        <taxon>Bacteria</taxon>
        <taxon>Pseudomonadati</taxon>
        <taxon>Pseudomonadota</taxon>
        <taxon>Gammaproteobacteria</taxon>
        <taxon>Moraxellales</taxon>
        <taxon>Moraxellaceae</taxon>
        <taxon>Psychrobacter</taxon>
    </lineage>
</organism>
<comment type="caution">
    <text evidence="1">The sequence shown here is derived from an EMBL/GenBank/DDBJ whole genome shotgun (WGS) entry which is preliminary data.</text>
</comment>
<keyword evidence="2" id="KW-1185">Reference proteome</keyword>
<evidence type="ECO:0000313" key="2">
    <source>
        <dbReference type="Proteomes" id="UP000610203"/>
    </source>
</evidence>
<dbReference type="RefSeq" id="WP_189582077.1">
    <property type="nucleotide sequence ID" value="NZ_BMZR01000001.1"/>
</dbReference>
<dbReference type="EMBL" id="BMZR01000001">
    <property type="protein sequence ID" value="GHD28763.1"/>
    <property type="molecule type" value="Genomic_DNA"/>
</dbReference>
<accession>A0ABQ3GNK5</accession>
<sequence length="216" mass="23765">MEIADSESSLNKGMELPKHGDIELNINKRTRDVYEQYLKNTIENVVQGQEPISETADRDTYNYLNQTPIKAASEQTQPVPNIPKKSASESHSNIKLMAVTAITSALIIAATVVTLDMNGILVAFSERSTSFIEQTPITSTDAAVAEDELVAKAVSIIQHTVDDSLNTVNHAGAHSNARDINTNIIVENRSVSIEPAITYEDFMAEAQNPLYRDNEY</sequence>
<gene>
    <name evidence="1" type="ORF">GCM10016272_08400</name>
</gene>
<name>A0ABQ3GNK5_9GAMM</name>
<dbReference type="Proteomes" id="UP000610203">
    <property type="component" value="Unassembled WGS sequence"/>
</dbReference>
<proteinExistence type="predicted"/>
<evidence type="ECO:0000313" key="1">
    <source>
        <dbReference type="EMBL" id="GHD28763.1"/>
    </source>
</evidence>
<reference evidence="2" key="1">
    <citation type="journal article" date="2019" name="Int. J. Syst. Evol. Microbiol.">
        <title>The Global Catalogue of Microorganisms (GCM) 10K type strain sequencing project: providing services to taxonomists for standard genome sequencing and annotation.</title>
        <authorList>
            <consortium name="The Broad Institute Genomics Platform"/>
            <consortium name="The Broad Institute Genome Sequencing Center for Infectious Disease"/>
            <person name="Wu L."/>
            <person name="Ma J."/>
        </authorList>
    </citation>
    <scope>NUCLEOTIDE SEQUENCE [LARGE SCALE GENOMIC DNA]</scope>
    <source>
        <strain evidence="2">KCTC 42280</strain>
    </source>
</reference>
<protein>
    <submittedName>
        <fullName evidence="1">Uncharacterized protein</fullName>
    </submittedName>
</protein>